<keyword evidence="1" id="KW-0812">Transmembrane</keyword>
<proteinExistence type="predicted"/>
<dbReference type="EMBL" id="CP139781">
    <property type="protein sequence ID" value="WRQ85627.1"/>
    <property type="molecule type" value="Genomic_DNA"/>
</dbReference>
<dbReference type="InterPro" id="IPR037185">
    <property type="entry name" value="EmrE-like"/>
</dbReference>
<keyword evidence="4" id="KW-1185">Reference proteome</keyword>
<name>A0ABZ1C2P7_9BACT</name>
<dbReference type="PANTHER" id="PTHR22911">
    <property type="entry name" value="ACYL-MALONYL CONDENSING ENZYME-RELATED"/>
    <property type="match status" value="1"/>
</dbReference>
<dbReference type="InterPro" id="IPR000620">
    <property type="entry name" value="EamA_dom"/>
</dbReference>
<feature type="transmembrane region" description="Helical" evidence="1">
    <location>
        <begin position="256"/>
        <end position="275"/>
    </location>
</feature>
<evidence type="ECO:0000259" key="2">
    <source>
        <dbReference type="Pfam" id="PF00892"/>
    </source>
</evidence>
<dbReference type="Proteomes" id="UP000738431">
    <property type="component" value="Chromosome"/>
</dbReference>
<evidence type="ECO:0000313" key="3">
    <source>
        <dbReference type="EMBL" id="WRQ85627.1"/>
    </source>
</evidence>
<feature type="transmembrane region" description="Helical" evidence="1">
    <location>
        <begin position="60"/>
        <end position="80"/>
    </location>
</feature>
<dbReference type="Gene3D" id="1.10.3730.20">
    <property type="match status" value="1"/>
</dbReference>
<evidence type="ECO:0000256" key="1">
    <source>
        <dbReference type="SAM" id="Phobius"/>
    </source>
</evidence>
<sequence length="304" mass="32207">MFASLLTTVFFSFSAIFATRSIKTIGSTTANLGRLALAMFFLGLYAHLFGIGLGGAGRDWFLLSGVIGMGLGDLALFAALPRLGSRLTVLMCQCIAVPVAMQAEWMWMGTRLTLGQISWAFVILVGVTVALMPSRRDPPKVPVTRLGLLFGFLAAVGQGLGAVVSRHAYEVTTAAGSSIDGVNAAYQRITGGLCITAAYFIIRHLAQRRRETAVTATPPLDRSTRLRGWALILANALCGPTLGVSCYQWALATTPSGIVLPIVATTPLVIIPLSYWIEGDRPSRRSVVGGIIAVAGVVALTLVR</sequence>
<protein>
    <submittedName>
        <fullName evidence="3">DMT family transporter</fullName>
    </submittedName>
</protein>
<organism evidence="3 4">
    <name type="scientific">Actomonas aquatica</name>
    <dbReference type="NCBI Taxonomy" id="2866162"/>
    <lineage>
        <taxon>Bacteria</taxon>
        <taxon>Pseudomonadati</taxon>
        <taxon>Verrucomicrobiota</taxon>
        <taxon>Opitutia</taxon>
        <taxon>Opitutales</taxon>
        <taxon>Opitutaceae</taxon>
        <taxon>Actomonas</taxon>
    </lineage>
</organism>
<feature type="domain" description="EamA" evidence="2">
    <location>
        <begin position="146"/>
        <end position="301"/>
    </location>
</feature>
<dbReference type="PANTHER" id="PTHR22911:SF137">
    <property type="entry name" value="SOLUTE CARRIER FAMILY 35 MEMBER G2-RELATED"/>
    <property type="match status" value="1"/>
</dbReference>
<dbReference type="Pfam" id="PF00892">
    <property type="entry name" value="EamA"/>
    <property type="match status" value="1"/>
</dbReference>
<keyword evidence="1" id="KW-1133">Transmembrane helix</keyword>
<feature type="transmembrane region" description="Helical" evidence="1">
    <location>
        <begin position="116"/>
        <end position="134"/>
    </location>
</feature>
<accession>A0ABZ1C2P7</accession>
<feature type="transmembrane region" description="Helical" evidence="1">
    <location>
        <begin position="185"/>
        <end position="202"/>
    </location>
</feature>
<dbReference type="RefSeq" id="WP_221032830.1">
    <property type="nucleotide sequence ID" value="NZ_CP139781.1"/>
</dbReference>
<dbReference type="SUPFAM" id="SSF103481">
    <property type="entry name" value="Multidrug resistance efflux transporter EmrE"/>
    <property type="match status" value="2"/>
</dbReference>
<reference evidence="3 4" key="1">
    <citation type="submission" date="2023-12" db="EMBL/GenBank/DDBJ databases">
        <title>Description of an unclassified Opitutus bacterium of Verrucomicrobiota.</title>
        <authorList>
            <person name="Zhang D.-F."/>
        </authorList>
    </citation>
    <scope>NUCLEOTIDE SEQUENCE [LARGE SCALE GENOMIC DNA]</scope>
    <source>
        <strain evidence="3 4">WL0086</strain>
    </source>
</reference>
<feature type="transmembrane region" description="Helical" evidence="1">
    <location>
        <begin position="287"/>
        <end position="303"/>
    </location>
</feature>
<evidence type="ECO:0000313" key="4">
    <source>
        <dbReference type="Proteomes" id="UP000738431"/>
    </source>
</evidence>
<keyword evidence="1" id="KW-0472">Membrane</keyword>
<feature type="transmembrane region" description="Helical" evidence="1">
    <location>
        <begin position="34"/>
        <end position="53"/>
    </location>
</feature>
<gene>
    <name evidence="3" type="ORF">K1X11_012515</name>
</gene>
<feature type="transmembrane region" description="Helical" evidence="1">
    <location>
        <begin position="146"/>
        <end position="165"/>
    </location>
</feature>
<feature type="transmembrane region" description="Helical" evidence="1">
    <location>
        <begin position="229"/>
        <end position="250"/>
    </location>
</feature>